<comment type="caution">
    <text evidence="1">The sequence shown here is derived from an EMBL/GenBank/DDBJ whole genome shotgun (WGS) entry which is preliminary data.</text>
</comment>
<dbReference type="RefSeq" id="WP_246199999.1">
    <property type="nucleotide sequence ID" value="NZ_CADDWK010000007.1"/>
</dbReference>
<organism evidence="1 2">
    <name type="scientific">Salirhabdus euzebyi</name>
    <dbReference type="NCBI Taxonomy" id="394506"/>
    <lineage>
        <taxon>Bacteria</taxon>
        <taxon>Bacillati</taxon>
        <taxon>Bacillota</taxon>
        <taxon>Bacilli</taxon>
        <taxon>Bacillales</taxon>
        <taxon>Bacillaceae</taxon>
        <taxon>Salirhabdus</taxon>
    </lineage>
</organism>
<protein>
    <submittedName>
        <fullName evidence="1">Uncharacterized protein</fullName>
    </submittedName>
</protein>
<dbReference type="AlphaFoldDB" id="A0A841Q143"/>
<keyword evidence="2" id="KW-1185">Reference proteome</keyword>
<name>A0A841Q143_9BACI</name>
<reference evidence="1 2" key="1">
    <citation type="submission" date="2020-08" db="EMBL/GenBank/DDBJ databases">
        <title>Genomic Encyclopedia of Type Strains, Phase IV (KMG-IV): sequencing the most valuable type-strain genomes for metagenomic binning, comparative biology and taxonomic classification.</title>
        <authorList>
            <person name="Goeker M."/>
        </authorList>
    </citation>
    <scope>NUCLEOTIDE SEQUENCE [LARGE SCALE GENOMIC DNA]</scope>
    <source>
        <strain evidence="1 2">DSM 19612</strain>
    </source>
</reference>
<evidence type="ECO:0000313" key="2">
    <source>
        <dbReference type="Proteomes" id="UP000581688"/>
    </source>
</evidence>
<proteinExistence type="predicted"/>
<evidence type="ECO:0000313" key="1">
    <source>
        <dbReference type="EMBL" id="MBB6451733.1"/>
    </source>
</evidence>
<gene>
    <name evidence="1" type="ORF">HNQ94_000154</name>
</gene>
<sequence>MKYVHKDFDEELKARIQQIESALKELSEIILKENKSRFAEKNVDIDADFEQEGNDPFQPGYSSSISVGIADRDGELIDIHIVRIWECYRSLLGIPISINIPVSKIVGELLDETLVEVNEELKEYVEEALRDL</sequence>
<dbReference type="Proteomes" id="UP000581688">
    <property type="component" value="Unassembled WGS sequence"/>
</dbReference>
<accession>A0A841Q143</accession>
<dbReference type="EMBL" id="JACHGH010000001">
    <property type="protein sequence ID" value="MBB6451733.1"/>
    <property type="molecule type" value="Genomic_DNA"/>
</dbReference>